<dbReference type="Gene3D" id="3.40.50.1820">
    <property type="entry name" value="alpha/beta hydrolase"/>
    <property type="match status" value="1"/>
</dbReference>
<dbReference type="InterPro" id="IPR029058">
    <property type="entry name" value="AB_hydrolase_fold"/>
</dbReference>
<dbReference type="RefSeq" id="WP_377376423.1">
    <property type="nucleotide sequence ID" value="NZ_JBHSSW010000005.1"/>
</dbReference>
<sequence>MKAVRYLAMGAAVSLAAIAPSALAQSQNPFTISDPMPTYEGVPEPYRVVTEHEMEIGGERIPYQAIAGETQLYDLAGNVTASIFSFSYIRSDIDDPNRPVLFVFNGGPGSASLWIHMGAIGPKQVILDKEVNPSNVPPFGIKSNGDSILDIADLVFIDPVGTGFSKALNGTDPRDFWGVDEDADSVAQFIELWLSEYGRWNSPKYVLGESYGTIRASVLPSALMGSPFNPGVMRGITLDGIILLGTTLSARPGEMPDEETAEAKAARLSLALPGLAATSAYHGLSRGSMDAETAFTQSLAYAKGPYRDALIKLEKDELSEEERAAVTEELTGYIGLPAELIGDDLYLSENEYAKMVLARQGLEIGKYDSRYTLPLANSGYDPVADDPAMGRYVPGFIASFNQMIRDDLHVDVKRPYTAIRWKDLLPSWNWERNFPTRKPKSPAEELAWALRRNQDLRVFVASGYFDLVTTPANAMAQIEAGGVPLDRVRFEEYESGHMLYLGGTSEAFSNDLREFISAGR</sequence>
<name>A0ABW1S7H3_9PROT</name>
<dbReference type="Pfam" id="PF00450">
    <property type="entry name" value="Peptidase_S10"/>
    <property type="match status" value="1"/>
</dbReference>
<organism evidence="2 3">
    <name type="scientific">Ponticaulis profundi</name>
    <dbReference type="NCBI Taxonomy" id="2665222"/>
    <lineage>
        <taxon>Bacteria</taxon>
        <taxon>Pseudomonadati</taxon>
        <taxon>Pseudomonadota</taxon>
        <taxon>Alphaproteobacteria</taxon>
        <taxon>Hyphomonadales</taxon>
        <taxon>Hyphomonadaceae</taxon>
        <taxon>Ponticaulis</taxon>
    </lineage>
</organism>
<evidence type="ECO:0000313" key="2">
    <source>
        <dbReference type="EMBL" id="MFC6197471.1"/>
    </source>
</evidence>
<feature type="signal peptide" evidence="1">
    <location>
        <begin position="1"/>
        <end position="24"/>
    </location>
</feature>
<protein>
    <submittedName>
        <fullName evidence="2">S10 family peptidase</fullName>
    </submittedName>
</protein>
<feature type="chain" id="PRO_5047265227" evidence="1">
    <location>
        <begin position="25"/>
        <end position="520"/>
    </location>
</feature>
<dbReference type="EMBL" id="JBHSSW010000005">
    <property type="protein sequence ID" value="MFC6197471.1"/>
    <property type="molecule type" value="Genomic_DNA"/>
</dbReference>
<keyword evidence="1" id="KW-0732">Signal</keyword>
<dbReference type="SUPFAM" id="SSF53474">
    <property type="entry name" value="alpha/beta-Hydrolases"/>
    <property type="match status" value="1"/>
</dbReference>
<accession>A0ABW1S7H3</accession>
<proteinExistence type="predicted"/>
<keyword evidence="3" id="KW-1185">Reference proteome</keyword>
<evidence type="ECO:0000256" key="1">
    <source>
        <dbReference type="SAM" id="SignalP"/>
    </source>
</evidence>
<reference evidence="3" key="1">
    <citation type="journal article" date="2019" name="Int. J. Syst. Evol. Microbiol.">
        <title>The Global Catalogue of Microorganisms (GCM) 10K type strain sequencing project: providing services to taxonomists for standard genome sequencing and annotation.</title>
        <authorList>
            <consortium name="The Broad Institute Genomics Platform"/>
            <consortium name="The Broad Institute Genome Sequencing Center for Infectious Disease"/>
            <person name="Wu L."/>
            <person name="Ma J."/>
        </authorList>
    </citation>
    <scope>NUCLEOTIDE SEQUENCE [LARGE SCALE GENOMIC DNA]</scope>
    <source>
        <strain evidence="3">CGMCC-1.15741</strain>
    </source>
</reference>
<dbReference type="Proteomes" id="UP001596303">
    <property type="component" value="Unassembled WGS sequence"/>
</dbReference>
<gene>
    <name evidence="2" type="ORF">ACFQDM_05245</name>
</gene>
<comment type="caution">
    <text evidence="2">The sequence shown here is derived from an EMBL/GenBank/DDBJ whole genome shotgun (WGS) entry which is preliminary data.</text>
</comment>
<dbReference type="InterPro" id="IPR001563">
    <property type="entry name" value="Peptidase_S10"/>
</dbReference>
<evidence type="ECO:0000313" key="3">
    <source>
        <dbReference type="Proteomes" id="UP001596303"/>
    </source>
</evidence>